<evidence type="ECO:0000256" key="10">
    <source>
        <dbReference type="RuleBase" id="RU364125"/>
    </source>
</evidence>
<keyword evidence="4 10" id="KW-1003">Cell membrane</keyword>
<dbReference type="Pfam" id="PF03748">
    <property type="entry name" value="FliL"/>
    <property type="match status" value="1"/>
</dbReference>
<keyword evidence="12" id="KW-0969">Cilium</keyword>
<gene>
    <name evidence="12" type="ORF">SAMN05421753_108113</name>
</gene>
<evidence type="ECO:0000256" key="9">
    <source>
        <dbReference type="ARBA" id="ARBA00023136"/>
    </source>
</evidence>
<dbReference type="InterPro" id="IPR005503">
    <property type="entry name" value="FliL"/>
</dbReference>
<proteinExistence type="inferred from homology"/>
<dbReference type="PANTHER" id="PTHR35091:SF2">
    <property type="entry name" value="FLAGELLAR PROTEIN FLIL"/>
    <property type="match status" value="1"/>
</dbReference>
<comment type="subcellular location">
    <subcellularLocation>
        <location evidence="2">Cell membrane</location>
        <topology evidence="2">Single-pass membrane protein</topology>
    </subcellularLocation>
</comment>
<dbReference type="STRING" id="1576369.SAMN05421753_108113"/>
<organism evidence="12 13">
    <name type="scientific">Planctomicrobium piriforme</name>
    <dbReference type="NCBI Taxonomy" id="1576369"/>
    <lineage>
        <taxon>Bacteria</taxon>
        <taxon>Pseudomonadati</taxon>
        <taxon>Planctomycetota</taxon>
        <taxon>Planctomycetia</taxon>
        <taxon>Planctomycetales</taxon>
        <taxon>Planctomycetaceae</taxon>
        <taxon>Planctomicrobium</taxon>
    </lineage>
</organism>
<dbReference type="RefSeq" id="WP_092050394.1">
    <property type="nucleotide sequence ID" value="NZ_FOQD01000008.1"/>
</dbReference>
<accession>A0A1I3HLI5</accession>
<feature type="region of interest" description="Disordered" evidence="11">
    <location>
        <begin position="49"/>
        <end position="85"/>
    </location>
</feature>
<dbReference type="GO" id="GO:0005886">
    <property type="term" value="C:plasma membrane"/>
    <property type="evidence" value="ECO:0007669"/>
    <property type="project" value="UniProtKB-SubCell"/>
</dbReference>
<evidence type="ECO:0000313" key="12">
    <source>
        <dbReference type="EMBL" id="SFI36596.1"/>
    </source>
</evidence>
<dbReference type="GO" id="GO:0071978">
    <property type="term" value="P:bacterial-type flagellum-dependent swarming motility"/>
    <property type="evidence" value="ECO:0007669"/>
    <property type="project" value="TreeGrafter"/>
</dbReference>
<keyword evidence="6 10" id="KW-0812">Transmembrane</keyword>
<dbReference type="SUPFAM" id="SSF103263">
    <property type="entry name" value="Chorismate synthase, AroC"/>
    <property type="match status" value="1"/>
</dbReference>
<dbReference type="GO" id="GO:0009425">
    <property type="term" value="C:bacterial-type flagellum basal body"/>
    <property type="evidence" value="ECO:0007669"/>
    <property type="project" value="InterPro"/>
</dbReference>
<keyword evidence="9 10" id="KW-0472">Membrane</keyword>
<keyword evidence="12" id="KW-0966">Cell projection</keyword>
<keyword evidence="5 10" id="KW-0145">Chemotaxis</keyword>
<keyword evidence="8 10" id="KW-1133">Transmembrane helix</keyword>
<evidence type="ECO:0000256" key="11">
    <source>
        <dbReference type="SAM" id="MobiDB-lite"/>
    </source>
</evidence>
<sequence>MADHAPATDAQAAPAAKSAGGILPWVIVGVVAAAIGAAAPFGMSMLSAGGSSHHEGAPAAETADSGHGSSHGGGSHGGGSHGAAVSTSTSPMVFVTYGEVTVNLDEQRMNRYLRLKIVLHVRRADETVVKAAMSEKELLLRNWLVSHLSDKELDDIRGKAGQNMLRREIRDHFNAALFPDHYERIYDVLFQEFNVQ</sequence>
<dbReference type="EMBL" id="FOQD01000008">
    <property type="protein sequence ID" value="SFI36596.1"/>
    <property type="molecule type" value="Genomic_DNA"/>
</dbReference>
<feature type="transmembrane region" description="Helical" evidence="10">
    <location>
        <begin position="22"/>
        <end position="43"/>
    </location>
</feature>
<dbReference type="PANTHER" id="PTHR35091">
    <property type="entry name" value="FLAGELLAR PROTEIN FLIL"/>
    <property type="match status" value="1"/>
</dbReference>
<dbReference type="OrthoDB" id="215695at2"/>
<evidence type="ECO:0000256" key="2">
    <source>
        <dbReference type="ARBA" id="ARBA00004162"/>
    </source>
</evidence>
<evidence type="ECO:0000313" key="13">
    <source>
        <dbReference type="Proteomes" id="UP000199518"/>
    </source>
</evidence>
<name>A0A1I3HLI5_9PLAN</name>
<comment type="similarity">
    <text evidence="3 10">Belongs to the FliL family.</text>
</comment>
<evidence type="ECO:0000256" key="6">
    <source>
        <dbReference type="ARBA" id="ARBA00022692"/>
    </source>
</evidence>
<dbReference type="InterPro" id="IPR035904">
    <property type="entry name" value="Chorismate_synth_AroC_sf"/>
</dbReference>
<evidence type="ECO:0000256" key="3">
    <source>
        <dbReference type="ARBA" id="ARBA00008281"/>
    </source>
</evidence>
<evidence type="ECO:0000256" key="5">
    <source>
        <dbReference type="ARBA" id="ARBA00022500"/>
    </source>
</evidence>
<evidence type="ECO:0000256" key="1">
    <source>
        <dbReference type="ARBA" id="ARBA00002254"/>
    </source>
</evidence>
<evidence type="ECO:0000256" key="4">
    <source>
        <dbReference type="ARBA" id="ARBA00022475"/>
    </source>
</evidence>
<evidence type="ECO:0000256" key="8">
    <source>
        <dbReference type="ARBA" id="ARBA00022989"/>
    </source>
</evidence>
<evidence type="ECO:0000256" key="7">
    <source>
        <dbReference type="ARBA" id="ARBA00022779"/>
    </source>
</evidence>
<dbReference type="GO" id="GO:0006935">
    <property type="term" value="P:chemotaxis"/>
    <property type="evidence" value="ECO:0007669"/>
    <property type="project" value="UniProtKB-KW"/>
</dbReference>
<reference evidence="13" key="1">
    <citation type="submission" date="2016-10" db="EMBL/GenBank/DDBJ databases">
        <authorList>
            <person name="Varghese N."/>
            <person name="Submissions S."/>
        </authorList>
    </citation>
    <scope>NUCLEOTIDE SEQUENCE [LARGE SCALE GENOMIC DNA]</scope>
    <source>
        <strain evidence="13">DSM 26348</strain>
    </source>
</reference>
<dbReference type="Proteomes" id="UP000199518">
    <property type="component" value="Unassembled WGS sequence"/>
</dbReference>
<feature type="compositionally biased region" description="Gly residues" evidence="11">
    <location>
        <begin position="69"/>
        <end position="81"/>
    </location>
</feature>
<comment type="function">
    <text evidence="1 10">Controls the rotational direction of flagella during chemotaxis.</text>
</comment>
<keyword evidence="13" id="KW-1185">Reference proteome</keyword>
<protein>
    <recommendedName>
        <fullName evidence="10">Flagellar protein FliL</fullName>
    </recommendedName>
</protein>
<keyword evidence="12" id="KW-0282">Flagellum</keyword>
<dbReference type="AlphaFoldDB" id="A0A1I3HLI5"/>
<keyword evidence="7 10" id="KW-0283">Flagellar rotation</keyword>